<dbReference type="HOGENOM" id="CLU_2340972_0_0_9"/>
<reference evidence="1 2" key="2">
    <citation type="submission" date="2008-11" db="EMBL/GenBank/DDBJ databases">
        <authorList>
            <person name="Fulton L."/>
            <person name="Clifton S."/>
            <person name="Fulton B."/>
            <person name="Xu J."/>
            <person name="Minx P."/>
            <person name="Pepin K.H."/>
            <person name="Johnson M."/>
            <person name="Bhonagiri V."/>
            <person name="Nash W.E."/>
            <person name="Mardis E.R."/>
            <person name="Wilson R.K."/>
        </authorList>
    </citation>
    <scope>NUCLEOTIDE SEQUENCE [LARGE SCALE GENOMIC DNA]</scope>
    <source>
        <strain evidence="1 2">ATCC 43243</strain>
    </source>
</reference>
<proteinExistence type="predicted"/>
<dbReference type="Proteomes" id="UP000003136">
    <property type="component" value="Unassembled WGS sequence"/>
</dbReference>
<dbReference type="InterPro" id="IPR027417">
    <property type="entry name" value="P-loop_NTPase"/>
</dbReference>
<evidence type="ECO:0000313" key="2">
    <source>
        <dbReference type="Proteomes" id="UP000003136"/>
    </source>
</evidence>
<comment type="caution">
    <text evidence="1">The sequence shown here is derived from an EMBL/GenBank/DDBJ whole genome shotgun (WGS) entry which is preliminary data.</text>
</comment>
<keyword evidence="2" id="KW-1185">Reference proteome</keyword>
<gene>
    <name evidence="1" type="ORF">BACPEC_01774</name>
</gene>
<dbReference type="STRING" id="483218.BACPEC_01774"/>
<dbReference type="AlphaFoldDB" id="B7ARS0"/>
<sequence length="97" mass="11128">MVYTTGNTLLLYNRIRKLLYGKDKKMKEQNHPNVIKIRNAHVHNLKHINVDIPLNKLVGIAGVSGSGNPKYIWNRIGTVKHIMTDVFKTCKSQFKTL</sequence>
<protein>
    <recommendedName>
        <fullName evidence="3">ABC transporter domain-containing protein</fullName>
    </recommendedName>
</protein>
<dbReference type="EMBL" id="ABVQ01000036">
    <property type="protein sequence ID" value="EEC57266.1"/>
    <property type="molecule type" value="Genomic_DNA"/>
</dbReference>
<name>B7ARS0_9FIRM</name>
<organism evidence="1 2">
    <name type="scientific">[Bacteroides] pectinophilus ATCC 43243</name>
    <dbReference type="NCBI Taxonomy" id="483218"/>
    <lineage>
        <taxon>Bacteria</taxon>
        <taxon>Bacillati</taxon>
        <taxon>Bacillota</taxon>
        <taxon>Clostridia</taxon>
        <taxon>Eubacteriales</taxon>
    </lineage>
</organism>
<dbReference type="eggNOG" id="COG0178">
    <property type="taxonomic scope" value="Bacteria"/>
</dbReference>
<evidence type="ECO:0008006" key="3">
    <source>
        <dbReference type="Google" id="ProtNLM"/>
    </source>
</evidence>
<accession>B7ARS0</accession>
<evidence type="ECO:0000313" key="1">
    <source>
        <dbReference type="EMBL" id="EEC57266.1"/>
    </source>
</evidence>
<dbReference type="Gene3D" id="3.40.50.300">
    <property type="entry name" value="P-loop containing nucleotide triphosphate hydrolases"/>
    <property type="match status" value="1"/>
</dbReference>
<reference evidence="1 2" key="1">
    <citation type="submission" date="2008-11" db="EMBL/GenBank/DDBJ databases">
        <title>Draft genome sequence of Bacteroides pectinophilus (ATCC 43243).</title>
        <authorList>
            <person name="Sudarsanam P."/>
            <person name="Ley R."/>
            <person name="Guruge J."/>
            <person name="Turnbaugh P.J."/>
            <person name="Mahowald M."/>
            <person name="Liep D."/>
            <person name="Gordon J."/>
        </authorList>
    </citation>
    <scope>NUCLEOTIDE SEQUENCE [LARGE SCALE GENOMIC DNA]</scope>
    <source>
        <strain evidence="1 2">ATCC 43243</strain>
    </source>
</reference>